<name>A0A7R8UU68_HERIL</name>
<proteinExistence type="inferred from homology"/>
<gene>
    <name evidence="4" type="ORF">HERILL_LOCUS9490</name>
</gene>
<dbReference type="InParanoid" id="A0A7R8UU68"/>
<dbReference type="PANTHER" id="PTHR10858">
    <property type="entry name" value="DEOXYRIBONUCLEASE II"/>
    <property type="match status" value="1"/>
</dbReference>
<keyword evidence="5" id="KW-1185">Reference proteome</keyword>
<accession>A0A7R8UU68</accession>
<dbReference type="OMA" id="NLPNSCE"/>
<feature type="signal peptide" evidence="3">
    <location>
        <begin position="1"/>
        <end position="16"/>
    </location>
</feature>
<dbReference type="CDD" id="cd09121">
    <property type="entry name" value="PLDc_DNaseII_2"/>
    <property type="match status" value="1"/>
</dbReference>
<evidence type="ECO:0000256" key="3">
    <source>
        <dbReference type="SAM" id="SignalP"/>
    </source>
</evidence>
<reference evidence="4 5" key="1">
    <citation type="submission" date="2020-11" db="EMBL/GenBank/DDBJ databases">
        <authorList>
            <person name="Wallbank WR R."/>
            <person name="Pardo Diaz C."/>
            <person name="Kozak K."/>
            <person name="Martin S."/>
            <person name="Jiggins C."/>
            <person name="Moest M."/>
            <person name="Warren A I."/>
            <person name="Generalovic N T."/>
            <person name="Byers J.R.P. K."/>
            <person name="Montejo-Kovacevich G."/>
            <person name="Yen C E."/>
        </authorList>
    </citation>
    <scope>NUCLEOTIDE SEQUENCE [LARGE SCALE GENOMIC DNA]</scope>
</reference>
<sequence length="358" mass="40639">MFPVFLLLLLFSALLREYNQNGVDIVCRDENGNAVDWYYLYKLPKDYSKYESENGKSNGLRYLYISSATASLGWKLSERTIDDATSFPGRTLSNLLNNPDIVFIAYNDEPPQSPVDFENGHTKGVIGADSKSGIWLIHSVPKYPDISAYNYPQTGAHYGQSFLCLSFNASQIDLVGKQQIFNEPNIYHSQIPDGLREAFPNLVKAVNQEWQKEAPYWNYETLETRGRVKFASFAKGRKFRKELYEDWVAPTLGAGLLVESWRHGPGVLPSNCTRKQHVSNVEWIEHSTLSINFPSTRDHSKWCVAENIKDTWICVGDINRAEHQLLRGGGTVCQLNNKMSTAYRNLVSEIEPCPIPVK</sequence>
<dbReference type="EMBL" id="LR899012">
    <property type="protein sequence ID" value="CAD7086740.1"/>
    <property type="molecule type" value="Genomic_DNA"/>
</dbReference>
<dbReference type="InterPro" id="IPR004947">
    <property type="entry name" value="DNase_II"/>
</dbReference>
<evidence type="ECO:0000256" key="1">
    <source>
        <dbReference type="ARBA" id="ARBA00007527"/>
    </source>
</evidence>
<dbReference type="GO" id="GO:0004531">
    <property type="term" value="F:deoxyribonuclease II activity"/>
    <property type="evidence" value="ECO:0007669"/>
    <property type="project" value="InterPro"/>
</dbReference>
<keyword evidence="3" id="KW-0732">Signal</keyword>
<organism evidence="4 5">
    <name type="scientific">Hermetia illucens</name>
    <name type="common">Black soldier fly</name>
    <dbReference type="NCBI Taxonomy" id="343691"/>
    <lineage>
        <taxon>Eukaryota</taxon>
        <taxon>Metazoa</taxon>
        <taxon>Ecdysozoa</taxon>
        <taxon>Arthropoda</taxon>
        <taxon>Hexapoda</taxon>
        <taxon>Insecta</taxon>
        <taxon>Pterygota</taxon>
        <taxon>Neoptera</taxon>
        <taxon>Endopterygota</taxon>
        <taxon>Diptera</taxon>
        <taxon>Brachycera</taxon>
        <taxon>Stratiomyomorpha</taxon>
        <taxon>Stratiomyidae</taxon>
        <taxon>Hermetiinae</taxon>
        <taxon>Hermetia</taxon>
    </lineage>
</organism>
<dbReference type="Pfam" id="PF03265">
    <property type="entry name" value="DNase_II"/>
    <property type="match status" value="1"/>
</dbReference>
<dbReference type="PANTHER" id="PTHR10858:SF23">
    <property type="entry name" value="DEOXYRIBONUCLEASE II"/>
    <property type="match status" value="1"/>
</dbReference>
<protein>
    <submittedName>
        <fullName evidence="4">Uncharacterized protein</fullName>
    </submittedName>
</protein>
<evidence type="ECO:0000313" key="4">
    <source>
        <dbReference type="EMBL" id="CAD7086740.1"/>
    </source>
</evidence>
<dbReference type="Proteomes" id="UP000594454">
    <property type="component" value="Chromosome 4"/>
</dbReference>
<comment type="similarity">
    <text evidence="1">Belongs to the DNase II family.</text>
</comment>
<evidence type="ECO:0000256" key="2">
    <source>
        <dbReference type="ARBA" id="ARBA00022801"/>
    </source>
</evidence>
<evidence type="ECO:0000313" key="5">
    <source>
        <dbReference type="Proteomes" id="UP000594454"/>
    </source>
</evidence>
<dbReference type="CDD" id="cd09120">
    <property type="entry name" value="PLDc_DNaseII_1"/>
    <property type="match status" value="1"/>
</dbReference>
<dbReference type="GO" id="GO:0006309">
    <property type="term" value="P:apoptotic DNA fragmentation"/>
    <property type="evidence" value="ECO:0007669"/>
    <property type="project" value="TreeGrafter"/>
</dbReference>
<dbReference type="AlphaFoldDB" id="A0A7R8UU68"/>
<feature type="chain" id="PRO_5030950450" evidence="3">
    <location>
        <begin position="17"/>
        <end position="358"/>
    </location>
</feature>
<dbReference type="FunCoup" id="A0A7R8UU68">
    <property type="interactions" value="84"/>
</dbReference>
<keyword evidence="2" id="KW-0378">Hydrolase</keyword>
<dbReference type="OrthoDB" id="10261598at2759"/>